<dbReference type="SMART" id="SM00560">
    <property type="entry name" value="LamGL"/>
    <property type="match status" value="1"/>
</dbReference>
<dbReference type="InterPro" id="IPR013783">
    <property type="entry name" value="Ig-like_fold"/>
</dbReference>
<evidence type="ECO:0000313" key="5">
    <source>
        <dbReference type="Proteomes" id="UP001267290"/>
    </source>
</evidence>
<dbReference type="InterPro" id="IPR003961">
    <property type="entry name" value="FN3_dom"/>
</dbReference>
<protein>
    <recommendedName>
        <fullName evidence="3">Fibronectin type-III domain-containing protein</fullName>
    </recommendedName>
</protein>
<dbReference type="InterPro" id="IPR013320">
    <property type="entry name" value="ConA-like_dom_sf"/>
</dbReference>
<keyword evidence="2" id="KW-1015">Disulfide bond</keyword>
<dbReference type="CDD" id="cd00063">
    <property type="entry name" value="FN3"/>
    <property type="match status" value="1"/>
</dbReference>
<evidence type="ECO:0000259" key="3">
    <source>
        <dbReference type="PROSITE" id="PS50853"/>
    </source>
</evidence>
<sequence length="483" mass="53198">MKRTWTKLARWMLGAVVLVFSGYALLGDSNQVTASVPVSVISPQQTVITNTTTEVVLQAQIGARVEIFEGETMLIAKKVEGYSVVKLELPLLGKGVHVLTASVLNGAEAYVIALPPIVVHQSDVFTIADVSTIASALPEHHEWDMNGDNVFVPQDEIAYLLSRIDPIAVVNPIQDLSVVQTATTATYATLTYSKPVGADRVRLLKSEDSEIFTEVTSLSVNEATYIVSGLMPETTYQFKLDVIGGVHAGESNVVSVVTGTEIPPTAGPYQALDFDGIDDYVQIEHNEIYNLSSFTIEAWVKPEAFKWKTGIVSKYQEQNTPSFTLRTSDEPYNRINFQIGDYNEVNSSTYLQLNQWYHLAAIYNSASHIMRLYINGELNSEAVYVDYSTNSSPITIGVDFLDSAHSNSAARYFNGQIGEVRFWTTARSGDQIIVDMDNHAAYQSDPDLAGYWTFRNGANDQSGHGRNGFIHGNPVSRQITVLE</sequence>
<evidence type="ECO:0000313" key="4">
    <source>
        <dbReference type="EMBL" id="MDR6551692.1"/>
    </source>
</evidence>
<dbReference type="SUPFAM" id="SSF49899">
    <property type="entry name" value="Concanavalin A-like lectins/glucanases"/>
    <property type="match status" value="1"/>
</dbReference>
<dbReference type="InterPro" id="IPR036116">
    <property type="entry name" value="FN3_sf"/>
</dbReference>
<organism evidence="4 5">
    <name type="scientific">Paenibacillus qinlingensis</name>
    <dbReference type="NCBI Taxonomy" id="1837343"/>
    <lineage>
        <taxon>Bacteria</taxon>
        <taxon>Bacillati</taxon>
        <taxon>Bacillota</taxon>
        <taxon>Bacilli</taxon>
        <taxon>Bacillales</taxon>
        <taxon>Paenibacillaceae</taxon>
        <taxon>Paenibacillus</taxon>
    </lineage>
</organism>
<dbReference type="InterPro" id="IPR006558">
    <property type="entry name" value="LamG-like"/>
</dbReference>
<dbReference type="PROSITE" id="PS50853">
    <property type="entry name" value="FN3"/>
    <property type="match status" value="1"/>
</dbReference>
<dbReference type="PANTHER" id="PTHR46130:SF3">
    <property type="entry name" value="CHROMOSOME UNDETERMINED SCAFFOLD_33, WHOLE GENOME SHOTGUN SEQUENCE"/>
    <property type="match status" value="1"/>
</dbReference>
<name>A0ABU1NXZ2_9BACL</name>
<keyword evidence="5" id="KW-1185">Reference proteome</keyword>
<comment type="caution">
    <text evidence="4">The sequence shown here is derived from an EMBL/GenBank/DDBJ whole genome shotgun (WGS) entry which is preliminary data.</text>
</comment>
<dbReference type="EMBL" id="JAVDSB010000004">
    <property type="protein sequence ID" value="MDR6551692.1"/>
    <property type="molecule type" value="Genomic_DNA"/>
</dbReference>
<keyword evidence="1" id="KW-0732">Signal</keyword>
<dbReference type="SUPFAM" id="SSF49265">
    <property type="entry name" value="Fibronectin type III"/>
    <property type="match status" value="1"/>
</dbReference>
<dbReference type="Gene3D" id="2.60.120.200">
    <property type="match status" value="1"/>
</dbReference>
<dbReference type="Pfam" id="PF13385">
    <property type="entry name" value="Laminin_G_3"/>
    <property type="match status" value="1"/>
</dbReference>
<dbReference type="RefSeq" id="WP_310499257.1">
    <property type="nucleotide sequence ID" value="NZ_JAVDSB010000004.1"/>
</dbReference>
<feature type="domain" description="Fibronectin type-III" evidence="3">
    <location>
        <begin position="172"/>
        <end position="265"/>
    </location>
</feature>
<evidence type="ECO:0000256" key="1">
    <source>
        <dbReference type="ARBA" id="ARBA00022729"/>
    </source>
</evidence>
<gene>
    <name evidence="4" type="ORF">J2736_002881</name>
</gene>
<dbReference type="Gene3D" id="2.60.40.10">
    <property type="entry name" value="Immunoglobulins"/>
    <property type="match status" value="1"/>
</dbReference>
<dbReference type="Proteomes" id="UP001267290">
    <property type="component" value="Unassembled WGS sequence"/>
</dbReference>
<proteinExistence type="predicted"/>
<reference evidence="4 5" key="1">
    <citation type="submission" date="2023-07" db="EMBL/GenBank/DDBJ databases">
        <title>Sorghum-associated microbial communities from plants grown in Nebraska, USA.</title>
        <authorList>
            <person name="Schachtman D."/>
        </authorList>
    </citation>
    <scope>NUCLEOTIDE SEQUENCE [LARGE SCALE GENOMIC DNA]</scope>
    <source>
        <strain evidence="4 5">CC258</strain>
    </source>
</reference>
<dbReference type="PANTHER" id="PTHR46130">
    <property type="entry name" value="LAMGL DOMAIN-CONTAINING PROTEIN"/>
    <property type="match status" value="1"/>
</dbReference>
<evidence type="ECO:0000256" key="2">
    <source>
        <dbReference type="ARBA" id="ARBA00023157"/>
    </source>
</evidence>
<accession>A0ABU1NXZ2</accession>
<dbReference type="InterPro" id="IPR043543">
    <property type="entry name" value="PAPPA/PAPPA2"/>
</dbReference>